<dbReference type="OrthoDB" id="9807209at2"/>
<dbReference type="eggNOG" id="COG0438">
    <property type="taxonomic scope" value="Bacteria"/>
</dbReference>
<organism evidence="3 4">
    <name type="scientific">Niabella soli DSM 19437</name>
    <dbReference type="NCBI Taxonomy" id="929713"/>
    <lineage>
        <taxon>Bacteria</taxon>
        <taxon>Pseudomonadati</taxon>
        <taxon>Bacteroidota</taxon>
        <taxon>Chitinophagia</taxon>
        <taxon>Chitinophagales</taxon>
        <taxon>Chitinophagaceae</taxon>
        <taxon>Niabella</taxon>
    </lineage>
</organism>
<dbReference type="Proteomes" id="UP000003586">
    <property type="component" value="Chromosome"/>
</dbReference>
<evidence type="ECO:0000259" key="2">
    <source>
        <dbReference type="Pfam" id="PF13439"/>
    </source>
</evidence>
<dbReference type="EMBL" id="CP007035">
    <property type="protein sequence ID" value="AHF17301.1"/>
    <property type="molecule type" value="Genomic_DNA"/>
</dbReference>
<feature type="domain" description="Glycosyltransferase subfamily 4-like N-terminal" evidence="2">
    <location>
        <begin position="18"/>
        <end position="172"/>
    </location>
</feature>
<dbReference type="RefSeq" id="WP_008582982.1">
    <property type="nucleotide sequence ID" value="NZ_CP007035.1"/>
</dbReference>
<keyword evidence="4" id="KW-1185">Reference proteome</keyword>
<name>W0F7H6_9BACT</name>
<reference evidence="3 4" key="1">
    <citation type="submission" date="2013-12" db="EMBL/GenBank/DDBJ databases">
        <authorList>
            <consortium name="DOE Joint Genome Institute"/>
            <person name="Eisen J."/>
            <person name="Huntemann M."/>
            <person name="Han J."/>
            <person name="Chen A."/>
            <person name="Kyrpides N."/>
            <person name="Mavromatis K."/>
            <person name="Markowitz V."/>
            <person name="Palaniappan K."/>
            <person name="Ivanova N."/>
            <person name="Schaumberg A."/>
            <person name="Pati A."/>
            <person name="Liolios K."/>
            <person name="Nordberg H.P."/>
            <person name="Cantor M.N."/>
            <person name="Hua S.X."/>
            <person name="Woyke T."/>
        </authorList>
    </citation>
    <scope>NUCLEOTIDE SEQUENCE [LARGE SCALE GENOMIC DNA]</scope>
    <source>
        <strain evidence="4">DSM 19437</strain>
    </source>
</reference>
<dbReference type="PANTHER" id="PTHR46401:SF2">
    <property type="entry name" value="GLYCOSYLTRANSFERASE WBBK-RELATED"/>
    <property type="match status" value="1"/>
</dbReference>
<dbReference type="InterPro" id="IPR028098">
    <property type="entry name" value="Glyco_trans_4-like_N"/>
</dbReference>
<dbReference type="HOGENOM" id="CLU_737090_0_0_10"/>
<evidence type="ECO:0000256" key="1">
    <source>
        <dbReference type="ARBA" id="ARBA00022679"/>
    </source>
</evidence>
<dbReference type="GO" id="GO:0016757">
    <property type="term" value="F:glycosyltransferase activity"/>
    <property type="evidence" value="ECO:0007669"/>
    <property type="project" value="UniProtKB-ARBA"/>
</dbReference>
<proteinExistence type="predicted"/>
<sequence length="378" mass="41990">MIKIASLVSYRIVPPVTGGEKGIYYFLQSLGEFAALSCFTVEENKPLAGGNISVLPVLGTSKAAWRYANPFLFFKIKKACKKLGINCLVIEHPYYGWLGALLKYFAGIKLIVHSHNIESTRFRTLGKRWWRLLFHYEKFTHRKAALSFFISASDQQFAIQNFGLLPHKTMVCTYGIPGLQPTPEADKKTAKQHILEQYQLEGETVLLLFNGTLSYQPNLDAVKEIVEKINPLLQKQSLPNYKIIICGKGLPDSFNNLEAYKDQDVIYAGFVDDIKLYFDAADVFINPVTDGGGIKTKLIEALAANARAVSYASGAIGVDAFLTGGNMKIVEDGNATAFVSALTGILARQKSETPAAFFDHFNWRSITRKAAEAIERLL</sequence>
<dbReference type="Gene3D" id="3.40.50.2000">
    <property type="entry name" value="Glycogen Phosphorylase B"/>
    <property type="match status" value="2"/>
</dbReference>
<evidence type="ECO:0000313" key="4">
    <source>
        <dbReference type="Proteomes" id="UP000003586"/>
    </source>
</evidence>
<dbReference type="PANTHER" id="PTHR46401">
    <property type="entry name" value="GLYCOSYLTRANSFERASE WBBK-RELATED"/>
    <property type="match status" value="1"/>
</dbReference>
<accession>W0F7H6</accession>
<dbReference type="Pfam" id="PF13439">
    <property type="entry name" value="Glyco_transf_4"/>
    <property type="match status" value="1"/>
</dbReference>
<dbReference type="Pfam" id="PF13692">
    <property type="entry name" value="Glyco_trans_1_4"/>
    <property type="match status" value="1"/>
</dbReference>
<protein>
    <recommendedName>
        <fullName evidence="2">Glycosyltransferase subfamily 4-like N-terminal domain-containing protein</fullName>
    </recommendedName>
</protein>
<dbReference type="GO" id="GO:0009103">
    <property type="term" value="P:lipopolysaccharide biosynthetic process"/>
    <property type="evidence" value="ECO:0007669"/>
    <property type="project" value="TreeGrafter"/>
</dbReference>
<dbReference type="SUPFAM" id="SSF53756">
    <property type="entry name" value="UDP-Glycosyltransferase/glycogen phosphorylase"/>
    <property type="match status" value="1"/>
</dbReference>
<keyword evidence="1" id="KW-0808">Transferase</keyword>
<dbReference type="CDD" id="cd03801">
    <property type="entry name" value="GT4_PimA-like"/>
    <property type="match status" value="1"/>
</dbReference>
<dbReference type="KEGG" id="nso:NIASO_05370"/>
<evidence type="ECO:0000313" key="3">
    <source>
        <dbReference type="EMBL" id="AHF17301.1"/>
    </source>
</evidence>
<dbReference type="STRING" id="929713.NIASO_05370"/>
<dbReference type="AlphaFoldDB" id="W0F7H6"/>
<gene>
    <name evidence="3" type="ORF">NIASO_05370</name>
</gene>